<dbReference type="AlphaFoldDB" id="J9DFB2"/>
<proteinExistence type="predicted"/>
<protein>
    <recommendedName>
        <fullName evidence="2">Phospholipid/glycerol acyltransferase domain-containing protein</fullName>
    </recommendedName>
</protein>
<dbReference type="PANTHER" id="PTHR10983">
    <property type="entry name" value="1-ACYLGLYCEROL-3-PHOSPHATE ACYLTRANSFERASE-RELATED"/>
    <property type="match status" value="1"/>
</dbReference>
<dbReference type="GO" id="GO:0005783">
    <property type="term" value="C:endoplasmic reticulum"/>
    <property type="evidence" value="ECO:0007669"/>
    <property type="project" value="TreeGrafter"/>
</dbReference>
<keyword evidence="1" id="KW-0812">Transmembrane</keyword>
<dbReference type="PANTHER" id="PTHR10983:SF16">
    <property type="entry name" value="LYSOCARDIOLIPIN ACYLTRANSFERASE 1"/>
    <property type="match status" value="1"/>
</dbReference>
<evidence type="ECO:0000256" key="1">
    <source>
        <dbReference type="SAM" id="Phobius"/>
    </source>
</evidence>
<sequence>MFLIFVNSIFLGLIAIFYITISTLSVLIMFLVRSVLFFNKDLQHKFTMIVKHSWLCLTSTILCFYFPKDIYICYDKLIFRNNCNQTRIRNNNQINRIRDKYIILSNHYTNFDWIFILCAFRKMDFYENLVIILKESLSHVPIYGYGMKVFGYIFLSRNWSKDREILDLGLQNLKQKEEFYLLLFPEGTIICSETHEKSKKFCMDNQISVSGTTLNNQKSVKGSIQNSYITPCKNIKNNSNFEPCLNSVINNNTNIYSNILHNDEYIKESNNNNSKLSYDKNNTNNFIEEEQKNFTVSSELKTDHHITEINVFKDNNYNSIPSIPLKNDSSSSETESRQIISQSQSEIFIPNNVLLPRIKGFNMIIEQMNNFINGIVDITLLVDPYCKYPFDDFSFKSIFLKRSKQKLNFHFLLEFYTETNPEEKWLYSLYKEKDILLDDYIEMTRNFRKSGMEFDEFKGVTKKLIRKTPSDYIYTSIKIHNKYSKYFFLLFIAFYGAIFYGSYFLINK</sequence>
<keyword evidence="4" id="KW-1185">Reference proteome</keyword>
<feature type="transmembrane region" description="Helical" evidence="1">
    <location>
        <begin position="486"/>
        <end position="506"/>
    </location>
</feature>
<dbReference type="Pfam" id="PF01553">
    <property type="entry name" value="Acyltransferase"/>
    <property type="match status" value="1"/>
</dbReference>
<keyword evidence="1" id="KW-0472">Membrane</keyword>
<reference evidence="3 4" key="1">
    <citation type="submission" date="2011-08" db="EMBL/GenBank/DDBJ databases">
        <authorList>
            <person name="Liu Z.J."/>
            <person name="Shi F.L."/>
            <person name="Lu J.Q."/>
            <person name="Li M."/>
            <person name="Wang Z.L."/>
        </authorList>
    </citation>
    <scope>NUCLEOTIDE SEQUENCE [LARGE SCALE GENOMIC DNA]</scope>
    <source>
        <strain evidence="3 4">USNM 41457</strain>
    </source>
</reference>
<dbReference type="EMBL" id="AFBI03000005">
    <property type="protein sequence ID" value="EJW01295.1"/>
    <property type="molecule type" value="Genomic_DNA"/>
</dbReference>
<evidence type="ECO:0000313" key="4">
    <source>
        <dbReference type="Proteomes" id="UP000003163"/>
    </source>
</evidence>
<dbReference type="CDD" id="cd07990">
    <property type="entry name" value="LPLAT_LCLAT1-like"/>
    <property type="match status" value="1"/>
</dbReference>
<dbReference type="OrthoDB" id="189226at2759"/>
<dbReference type="InParanoid" id="J9DFB2"/>
<organism evidence="3 4">
    <name type="scientific">Edhazardia aedis (strain USNM 41457)</name>
    <name type="common">Microsporidian parasite</name>
    <dbReference type="NCBI Taxonomy" id="1003232"/>
    <lineage>
        <taxon>Eukaryota</taxon>
        <taxon>Fungi</taxon>
        <taxon>Fungi incertae sedis</taxon>
        <taxon>Microsporidia</taxon>
        <taxon>Edhazardia</taxon>
    </lineage>
</organism>
<keyword evidence="1" id="KW-1133">Transmembrane helix</keyword>
<evidence type="ECO:0000259" key="2">
    <source>
        <dbReference type="SMART" id="SM00563"/>
    </source>
</evidence>
<dbReference type="InterPro" id="IPR002123">
    <property type="entry name" value="Plipid/glycerol_acylTrfase"/>
</dbReference>
<comment type="caution">
    <text evidence="3">The sequence shown here is derived from an EMBL/GenBank/DDBJ whole genome shotgun (WGS) entry which is preliminary data.</text>
</comment>
<dbReference type="OMA" id="IHTTIPH"/>
<dbReference type="GO" id="GO:0036149">
    <property type="term" value="P:phosphatidylinositol acyl-chain remodeling"/>
    <property type="evidence" value="ECO:0007669"/>
    <property type="project" value="TreeGrafter"/>
</dbReference>
<feature type="domain" description="Phospholipid/glycerol acyltransferase" evidence="2">
    <location>
        <begin position="101"/>
        <end position="212"/>
    </location>
</feature>
<name>J9DFB2_EDHAE</name>
<gene>
    <name evidence="3" type="ORF">EDEG_00512</name>
</gene>
<dbReference type="SUPFAM" id="SSF69593">
    <property type="entry name" value="Glycerol-3-phosphate (1)-acyltransferase"/>
    <property type="match status" value="1"/>
</dbReference>
<dbReference type="VEuPathDB" id="MicrosporidiaDB:EDEG_00512"/>
<accession>J9DFB2</accession>
<evidence type="ECO:0000313" key="3">
    <source>
        <dbReference type="EMBL" id="EJW01295.1"/>
    </source>
</evidence>
<feature type="transmembrane region" description="Helical" evidence="1">
    <location>
        <begin position="12"/>
        <end position="36"/>
    </location>
</feature>
<dbReference type="Proteomes" id="UP000003163">
    <property type="component" value="Unassembled WGS sequence"/>
</dbReference>
<dbReference type="GO" id="GO:0016746">
    <property type="term" value="F:acyltransferase activity"/>
    <property type="evidence" value="ECO:0007669"/>
    <property type="project" value="InterPro"/>
</dbReference>
<dbReference type="HOGENOM" id="CLU_041302_0_0_1"/>
<dbReference type="STRING" id="1003232.J9DFB2"/>
<reference evidence="4" key="2">
    <citation type="submission" date="2015-07" db="EMBL/GenBank/DDBJ databases">
        <title>Contrasting host-pathogen interactions and genome evolution in two generalist and specialist microsporidian pathogens of mosquitoes.</title>
        <authorList>
            <consortium name="The Broad Institute Genomics Platform"/>
            <consortium name="The Broad Institute Genome Sequencing Center for Infectious Disease"/>
            <person name="Cuomo C.A."/>
            <person name="Sanscrainte N.D."/>
            <person name="Goldberg J.M."/>
            <person name="Heiman D."/>
            <person name="Young S."/>
            <person name="Zeng Q."/>
            <person name="Becnel J.J."/>
            <person name="Birren B.W."/>
        </authorList>
    </citation>
    <scope>NUCLEOTIDE SEQUENCE [LARGE SCALE GENOMIC DNA]</scope>
    <source>
        <strain evidence="4">USNM 41457</strain>
    </source>
</reference>
<feature type="transmembrane region" description="Helical" evidence="1">
    <location>
        <begin position="48"/>
        <end position="67"/>
    </location>
</feature>
<dbReference type="SMART" id="SM00563">
    <property type="entry name" value="PlsC"/>
    <property type="match status" value="1"/>
</dbReference>